<evidence type="ECO:0000256" key="7">
    <source>
        <dbReference type="RuleBase" id="RU366074"/>
    </source>
</evidence>
<comment type="pathway">
    <text evidence="1 7">Lipid metabolism; fatty acid biosynthesis.</text>
</comment>
<keyword evidence="7" id="KW-0443">Lipid metabolism</keyword>
<keyword evidence="7" id="KW-0276">Fatty acid metabolism</keyword>
<name>A0ABZ0QTA5_9FIRM</name>
<dbReference type="Proteomes" id="UP001304683">
    <property type="component" value="Chromosome"/>
</dbReference>
<dbReference type="EC" id="1.1.1.100" evidence="3 7"/>
<dbReference type="InterPro" id="IPR050259">
    <property type="entry name" value="SDR"/>
</dbReference>
<evidence type="ECO:0000256" key="5">
    <source>
        <dbReference type="ARBA" id="ARBA00023221"/>
    </source>
</evidence>
<evidence type="ECO:0000256" key="3">
    <source>
        <dbReference type="ARBA" id="ARBA00012948"/>
    </source>
</evidence>
<dbReference type="Pfam" id="PF13561">
    <property type="entry name" value="adh_short_C2"/>
    <property type="match status" value="1"/>
</dbReference>
<keyword evidence="4 7" id="KW-0560">Oxidoreductase</keyword>
<dbReference type="PANTHER" id="PTHR42879:SF2">
    <property type="entry name" value="3-OXOACYL-[ACYL-CARRIER-PROTEIN] REDUCTASE FABG"/>
    <property type="match status" value="1"/>
</dbReference>
<dbReference type="NCBIfam" id="NF005559">
    <property type="entry name" value="PRK07231.1"/>
    <property type="match status" value="1"/>
</dbReference>
<dbReference type="Gene3D" id="3.40.50.720">
    <property type="entry name" value="NAD(P)-binding Rossmann-like Domain"/>
    <property type="match status" value="1"/>
</dbReference>
<dbReference type="GO" id="GO:0004316">
    <property type="term" value="F:3-oxoacyl-[acyl-carrier-protein] reductase (NADPH) activity"/>
    <property type="evidence" value="ECO:0007669"/>
    <property type="project" value="UniProtKB-EC"/>
</dbReference>
<keyword evidence="7" id="KW-0444">Lipid biosynthesis</keyword>
<dbReference type="RefSeq" id="WP_135225287.1">
    <property type="nucleotide sequence ID" value="NZ_CP132508.1"/>
</dbReference>
<evidence type="ECO:0000256" key="2">
    <source>
        <dbReference type="ARBA" id="ARBA00006484"/>
    </source>
</evidence>
<evidence type="ECO:0000313" key="9">
    <source>
        <dbReference type="EMBL" id="WPD19942.1"/>
    </source>
</evidence>
<dbReference type="InterPro" id="IPR020904">
    <property type="entry name" value="Sc_DH/Rdtase_CS"/>
</dbReference>
<evidence type="ECO:0000256" key="1">
    <source>
        <dbReference type="ARBA" id="ARBA00005194"/>
    </source>
</evidence>
<feature type="domain" description="Ketoreductase" evidence="8">
    <location>
        <begin position="6"/>
        <end position="187"/>
    </location>
</feature>
<sequence length="249" mass="25689">MILDRRVALVTGGSRGIGRAIAEALAAAGARVAVNYRSSAAAAEEVVAGIRDRGGEAVAIQADVADGEQATRLVEQAAEAFGGRLDILVNNAGITRDSLILRMRPEQWDEVLDTNLRSLFFTCKAAARVMLRQRSGRIINIASVVGLTGNAGQANYVAAKAGVVGLTKALARELGSRGITVNAIAPGLIATDMTGELAPEHRDALARRIALGRLGTPEDVAHAAVFLASDGAAYITGQVLVVDGGLSLG</sequence>
<accession>A0ABZ0QTA5</accession>
<keyword evidence="7" id="KW-0521">NADP</keyword>
<dbReference type="SUPFAM" id="SSF51735">
    <property type="entry name" value="NAD(P)-binding Rossmann-fold domains"/>
    <property type="match status" value="1"/>
</dbReference>
<evidence type="ECO:0000256" key="6">
    <source>
        <dbReference type="ARBA" id="ARBA00048508"/>
    </source>
</evidence>
<gene>
    <name evidence="9" type="primary">fabG</name>
    <name evidence="9" type="ORF">Q5761_04655</name>
</gene>
<comment type="subunit">
    <text evidence="7">Homotetramer.</text>
</comment>
<keyword evidence="10" id="KW-1185">Reference proteome</keyword>
<dbReference type="NCBIfam" id="TIGR01830">
    <property type="entry name" value="3oxo_ACP_reduc"/>
    <property type="match status" value="1"/>
</dbReference>
<reference evidence="9 10" key="1">
    <citation type="submission" date="2023-08" db="EMBL/GenBank/DDBJ databases">
        <title>Genome sequence of Thermaerobacter compostii strain Ins1, a spore-forming filamentous bacterium isolated from a deep geothermal reservoir.</title>
        <authorList>
            <person name="Bregnard D."/>
            <person name="Gonzalez D."/>
            <person name="Junier P."/>
        </authorList>
    </citation>
    <scope>NUCLEOTIDE SEQUENCE [LARGE SCALE GENOMIC DNA]</scope>
    <source>
        <strain evidence="9 10">Ins1</strain>
    </source>
</reference>
<dbReference type="EMBL" id="CP132508">
    <property type="protein sequence ID" value="WPD19942.1"/>
    <property type="molecule type" value="Genomic_DNA"/>
</dbReference>
<dbReference type="SMART" id="SM00822">
    <property type="entry name" value="PKS_KR"/>
    <property type="match status" value="1"/>
</dbReference>
<dbReference type="NCBIfam" id="NF009466">
    <property type="entry name" value="PRK12826.1-2"/>
    <property type="match status" value="1"/>
</dbReference>
<dbReference type="PROSITE" id="PS00061">
    <property type="entry name" value="ADH_SHORT"/>
    <property type="match status" value="1"/>
</dbReference>
<comment type="catalytic activity">
    <reaction evidence="6 7">
        <text>a (3R)-hydroxyacyl-[ACP] + NADP(+) = a 3-oxoacyl-[ACP] + NADPH + H(+)</text>
        <dbReference type="Rhea" id="RHEA:17397"/>
        <dbReference type="Rhea" id="RHEA-COMP:9916"/>
        <dbReference type="Rhea" id="RHEA-COMP:9945"/>
        <dbReference type="ChEBI" id="CHEBI:15378"/>
        <dbReference type="ChEBI" id="CHEBI:57783"/>
        <dbReference type="ChEBI" id="CHEBI:58349"/>
        <dbReference type="ChEBI" id="CHEBI:78776"/>
        <dbReference type="ChEBI" id="CHEBI:78827"/>
        <dbReference type="EC" id="1.1.1.100"/>
    </reaction>
</comment>
<keyword evidence="5" id="KW-0753">Steroid metabolism</keyword>
<dbReference type="CDD" id="cd05333">
    <property type="entry name" value="BKR_SDR_c"/>
    <property type="match status" value="1"/>
</dbReference>
<dbReference type="PRINTS" id="PR00080">
    <property type="entry name" value="SDRFAMILY"/>
</dbReference>
<comment type="function">
    <text evidence="7">Catalyzes the NADPH-dependent reduction of beta-ketoacyl-ACP substrates to beta-hydroxyacyl-ACP products, the first reductive step in the elongation cycle of fatty acid biosynthesis.</text>
</comment>
<dbReference type="InterPro" id="IPR036291">
    <property type="entry name" value="NAD(P)-bd_dom_sf"/>
</dbReference>
<proteinExistence type="inferred from homology"/>
<dbReference type="InterPro" id="IPR057326">
    <property type="entry name" value="KR_dom"/>
</dbReference>
<dbReference type="PRINTS" id="PR00081">
    <property type="entry name" value="GDHRDH"/>
</dbReference>
<dbReference type="InterPro" id="IPR011284">
    <property type="entry name" value="3oxo_ACP_reduc"/>
</dbReference>
<dbReference type="PANTHER" id="PTHR42879">
    <property type="entry name" value="3-OXOACYL-(ACYL-CARRIER-PROTEIN) REDUCTASE"/>
    <property type="match status" value="1"/>
</dbReference>
<comment type="similarity">
    <text evidence="2 7">Belongs to the short-chain dehydrogenases/reductases (SDR) family.</text>
</comment>
<protein>
    <recommendedName>
        <fullName evidence="3 7">3-oxoacyl-[acyl-carrier-protein] reductase</fullName>
        <ecNumber evidence="3 7">1.1.1.100</ecNumber>
    </recommendedName>
</protein>
<evidence type="ECO:0000313" key="10">
    <source>
        <dbReference type="Proteomes" id="UP001304683"/>
    </source>
</evidence>
<keyword evidence="7" id="KW-0275">Fatty acid biosynthesis</keyword>
<evidence type="ECO:0000259" key="8">
    <source>
        <dbReference type="SMART" id="SM00822"/>
    </source>
</evidence>
<dbReference type="InterPro" id="IPR002347">
    <property type="entry name" value="SDR_fam"/>
</dbReference>
<organism evidence="9 10">
    <name type="scientific">Thermaerobacter composti</name>
    <dbReference type="NCBI Taxonomy" id="554949"/>
    <lineage>
        <taxon>Bacteria</taxon>
        <taxon>Bacillati</taxon>
        <taxon>Bacillota</taxon>
        <taxon>Clostridia</taxon>
        <taxon>Eubacteriales</taxon>
        <taxon>Clostridiales Family XVII. Incertae Sedis</taxon>
        <taxon>Thermaerobacter</taxon>
    </lineage>
</organism>
<evidence type="ECO:0000256" key="4">
    <source>
        <dbReference type="ARBA" id="ARBA00023002"/>
    </source>
</evidence>